<dbReference type="Proteomes" id="UP000253934">
    <property type="component" value="Unassembled WGS sequence"/>
</dbReference>
<feature type="domain" description="Gp5/Type VI secretion system Vgr protein OB-fold" evidence="1">
    <location>
        <begin position="419"/>
        <end position="484"/>
    </location>
</feature>
<dbReference type="RefSeq" id="WP_338637159.1">
    <property type="nucleotide sequence ID" value="NZ_CP146516.1"/>
</dbReference>
<sequence>MTDPQNFAKITFFENDNFLNHKIEKILINSLEIINEGISDLFELKFSIITPYNKLNTELLNINLLSELLFKQIKIHLQYQNSCKFYSGIITEILNTNSFQEIIVTVRPYFWLLTQSNGYRCWTDSSLKQIIDFFNKKYPKLNLKLECSTQEAQLARTNIIQYGESDFEFLTKLLHEEGLNFFLYINKDTENIFISDIIENVFEKYVPYTPPQETSYQDINIYKKNMQHHLKAVNTITTSFGFDQRNFGFLYKSNSDFKGQESNFYKENKEKLKLNWQHFNHINKYKDCISSLNSSYPNIISKRNASNSNTVSFVESQKFLSIGETFRFYSDKSKFSVFLVCKLHSKIIFNYNKEMIPTQKDKNSFTQITQDAIAYPKHDDYTFLVNFSTQISKPTQTILAKVFGKSDDDLKIEKDKNGLRIGICFLWQEELQEKECSPFLWARLSQFLASQNSGSVFIPKPGDEIIVTFANDDIEQPIVIGCLYNSKNTIPQNLNEKNSGIAINLENDSSFLIEAKDSNIKFIIKENQLDVETGEGKISMNAKNIALNKLEVTE</sequence>
<keyword evidence="3" id="KW-1185">Reference proteome</keyword>
<accession>A0A369KPK8</accession>
<protein>
    <recommendedName>
        <fullName evidence="1">Gp5/Type VI secretion system Vgr protein OB-fold domain-containing protein</fullName>
    </recommendedName>
</protein>
<dbReference type="SUPFAM" id="SSF69255">
    <property type="entry name" value="gp5 N-terminal domain-like"/>
    <property type="match status" value="1"/>
</dbReference>
<dbReference type="AlphaFoldDB" id="A0A369KPK8"/>
<reference evidence="2" key="1">
    <citation type="submission" date="2018-04" db="EMBL/GenBank/DDBJ databases">
        <title>Draft genome sequence of the Candidatus Spirobacillus cienkowskii, a pathogen of freshwater Daphnia species, reconstructed from hemolymph metagenomic reads.</title>
        <authorList>
            <person name="Bresciani L."/>
            <person name="Lemos L.N."/>
            <person name="Wale N."/>
            <person name="Lin J.Y."/>
            <person name="Fernandes G.R."/>
            <person name="Duffy M.A."/>
            <person name="Rodrigues J.M."/>
        </authorList>
    </citation>
    <scope>NUCLEOTIDE SEQUENCE [LARGE SCALE GENOMIC DNA]</scope>
    <source>
        <strain evidence="2">Binning01</strain>
    </source>
</reference>
<dbReference type="Gene3D" id="3.55.50.10">
    <property type="entry name" value="Baseplate protein-like domains"/>
    <property type="match status" value="1"/>
</dbReference>
<name>A0A369KPK8_9BACT</name>
<gene>
    <name evidence="2" type="ORF">DCC88_04445</name>
</gene>
<dbReference type="Pfam" id="PF05954">
    <property type="entry name" value="Phage_GPD"/>
    <property type="match status" value="1"/>
</dbReference>
<dbReference type="InterPro" id="IPR037026">
    <property type="entry name" value="Vgr_OB-fold_dom_sf"/>
</dbReference>
<comment type="caution">
    <text evidence="2">The sequence shown here is derived from an EMBL/GenBank/DDBJ whole genome shotgun (WGS) entry which is preliminary data.</text>
</comment>
<evidence type="ECO:0000313" key="3">
    <source>
        <dbReference type="Proteomes" id="UP000253934"/>
    </source>
</evidence>
<dbReference type="SUPFAM" id="SSF69279">
    <property type="entry name" value="Phage tail proteins"/>
    <property type="match status" value="1"/>
</dbReference>
<proteinExistence type="predicted"/>
<dbReference type="EMBL" id="QOVW01000059">
    <property type="protein sequence ID" value="RDB36531.1"/>
    <property type="molecule type" value="Genomic_DNA"/>
</dbReference>
<organism evidence="2 3">
    <name type="scientific">Spirobacillus cienkowskii</name>
    <dbReference type="NCBI Taxonomy" id="495820"/>
    <lineage>
        <taxon>Bacteria</taxon>
        <taxon>Pseudomonadati</taxon>
        <taxon>Bdellovibrionota</taxon>
        <taxon>Oligoflexia</taxon>
        <taxon>Silvanigrellales</taxon>
        <taxon>Spirobacillus</taxon>
    </lineage>
</organism>
<evidence type="ECO:0000313" key="2">
    <source>
        <dbReference type="EMBL" id="RDB36531.1"/>
    </source>
</evidence>
<dbReference type="Pfam" id="PF04717">
    <property type="entry name" value="Phage_base_V"/>
    <property type="match status" value="1"/>
</dbReference>
<evidence type="ECO:0000259" key="1">
    <source>
        <dbReference type="Pfam" id="PF04717"/>
    </source>
</evidence>
<dbReference type="InterPro" id="IPR006531">
    <property type="entry name" value="Gp5/Vgr_OB"/>
</dbReference>
<dbReference type="Gene3D" id="2.40.50.230">
    <property type="entry name" value="Gp5 N-terminal domain"/>
    <property type="match status" value="1"/>
</dbReference>